<keyword evidence="11" id="KW-1185">Reference proteome</keyword>
<comment type="subcellular location">
    <subcellularLocation>
        <location evidence="1">Membrane</location>
        <topology evidence="1">Multi-pass membrane protein</topology>
    </subcellularLocation>
</comment>
<dbReference type="GO" id="GO:0034220">
    <property type="term" value="P:monoatomic ion transmembrane transport"/>
    <property type="evidence" value="ECO:0007669"/>
    <property type="project" value="UniProtKB-KW"/>
</dbReference>
<keyword evidence="4 9" id="KW-0812">Transmembrane</keyword>
<protein>
    <submittedName>
        <fullName evidence="10">Uncharacterized protein</fullName>
    </submittedName>
</protein>
<dbReference type="OrthoDB" id="68611at2759"/>
<feature type="transmembrane region" description="Helical" evidence="9">
    <location>
        <begin position="76"/>
        <end position="95"/>
    </location>
</feature>
<proteinExistence type="inferred from homology"/>
<evidence type="ECO:0000256" key="9">
    <source>
        <dbReference type="SAM" id="Phobius"/>
    </source>
</evidence>
<comment type="similarity">
    <text evidence="2">Belongs to the aromatic acid exporter (TC 2.A.85) family.</text>
</comment>
<accession>A0A484LB17</accession>
<evidence type="ECO:0000313" key="10">
    <source>
        <dbReference type="EMBL" id="VFQ73715.1"/>
    </source>
</evidence>
<keyword evidence="7 9" id="KW-0472">Membrane</keyword>
<dbReference type="AlphaFoldDB" id="A0A484LB17"/>
<evidence type="ECO:0000256" key="8">
    <source>
        <dbReference type="ARBA" id="ARBA00023303"/>
    </source>
</evidence>
<dbReference type="PANTHER" id="PTHR31086">
    <property type="entry name" value="ALUMINUM-ACTIVATED MALATE TRANSPORTER 10"/>
    <property type="match status" value="1"/>
</dbReference>
<evidence type="ECO:0000256" key="5">
    <source>
        <dbReference type="ARBA" id="ARBA00022989"/>
    </source>
</evidence>
<name>A0A484LB17_9ASTE</name>
<dbReference type="EMBL" id="OOIL02001249">
    <property type="protein sequence ID" value="VFQ73715.1"/>
    <property type="molecule type" value="Genomic_DNA"/>
</dbReference>
<dbReference type="InterPro" id="IPR020966">
    <property type="entry name" value="ALMT"/>
</dbReference>
<evidence type="ECO:0000256" key="1">
    <source>
        <dbReference type="ARBA" id="ARBA00004141"/>
    </source>
</evidence>
<dbReference type="Pfam" id="PF11744">
    <property type="entry name" value="ALMT"/>
    <property type="match status" value="1"/>
</dbReference>
<sequence>MSASSAKIGSLEQSFLETVGEILTCKKVYVSSALCFGTRHPSAVNEGIPLLDRFFENVKTVWTKSYEMGRKDPRKVVFAAKMGMALSIVAVLIFFKEPLTYIGKNSVWSFEFSIGATLNKGFNRALSLGHFLLEGCLWA</sequence>
<keyword evidence="5 9" id="KW-1133">Transmembrane helix</keyword>
<evidence type="ECO:0000256" key="2">
    <source>
        <dbReference type="ARBA" id="ARBA00007079"/>
    </source>
</evidence>
<evidence type="ECO:0000256" key="7">
    <source>
        <dbReference type="ARBA" id="ARBA00023136"/>
    </source>
</evidence>
<gene>
    <name evidence="10" type="ORF">CCAM_LOCUS15491</name>
</gene>
<keyword evidence="8" id="KW-0407">Ion channel</keyword>
<dbReference type="GO" id="GO:0015743">
    <property type="term" value="P:malate transport"/>
    <property type="evidence" value="ECO:0007669"/>
    <property type="project" value="InterPro"/>
</dbReference>
<reference evidence="10 11" key="1">
    <citation type="submission" date="2018-04" db="EMBL/GenBank/DDBJ databases">
        <authorList>
            <person name="Vogel A."/>
        </authorList>
    </citation>
    <scope>NUCLEOTIDE SEQUENCE [LARGE SCALE GENOMIC DNA]</scope>
</reference>
<organism evidence="10 11">
    <name type="scientific">Cuscuta campestris</name>
    <dbReference type="NCBI Taxonomy" id="132261"/>
    <lineage>
        <taxon>Eukaryota</taxon>
        <taxon>Viridiplantae</taxon>
        <taxon>Streptophyta</taxon>
        <taxon>Embryophyta</taxon>
        <taxon>Tracheophyta</taxon>
        <taxon>Spermatophyta</taxon>
        <taxon>Magnoliopsida</taxon>
        <taxon>eudicotyledons</taxon>
        <taxon>Gunneridae</taxon>
        <taxon>Pentapetalae</taxon>
        <taxon>asterids</taxon>
        <taxon>lamiids</taxon>
        <taxon>Solanales</taxon>
        <taxon>Convolvulaceae</taxon>
        <taxon>Cuscuteae</taxon>
        <taxon>Cuscuta</taxon>
        <taxon>Cuscuta subgen. Grammica</taxon>
        <taxon>Cuscuta sect. Cleistogrammica</taxon>
    </lineage>
</organism>
<keyword evidence="3" id="KW-0813">Transport</keyword>
<dbReference type="Proteomes" id="UP000595140">
    <property type="component" value="Unassembled WGS sequence"/>
</dbReference>
<evidence type="ECO:0000256" key="3">
    <source>
        <dbReference type="ARBA" id="ARBA00022448"/>
    </source>
</evidence>
<keyword evidence="6" id="KW-0406">Ion transport</keyword>
<evidence type="ECO:0000313" key="11">
    <source>
        <dbReference type="Proteomes" id="UP000595140"/>
    </source>
</evidence>
<dbReference type="GO" id="GO:0016020">
    <property type="term" value="C:membrane"/>
    <property type="evidence" value="ECO:0007669"/>
    <property type="project" value="UniProtKB-SubCell"/>
</dbReference>
<evidence type="ECO:0000256" key="4">
    <source>
        <dbReference type="ARBA" id="ARBA00022692"/>
    </source>
</evidence>
<evidence type="ECO:0000256" key="6">
    <source>
        <dbReference type="ARBA" id="ARBA00023065"/>
    </source>
</evidence>